<dbReference type="Gene3D" id="2.60.40.10">
    <property type="entry name" value="Immunoglobulins"/>
    <property type="match status" value="1"/>
</dbReference>
<dbReference type="Xenbase" id="XB-GENE-17334287">
    <property type="gene designation" value="alpk2.S"/>
</dbReference>
<dbReference type="InterPro" id="IPR036179">
    <property type="entry name" value="Ig-like_dom_sf"/>
</dbReference>
<feature type="compositionally biased region" description="Basic residues" evidence="10">
    <location>
        <begin position="1227"/>
        <end position="1239"/>
    </location>
</feature>
<evidence type="ECO:0000256" key="2">
    <source>
        <dbReference type="ARBA" id="ARBA00012513"/>
    </source>
</evidence>
<evidence type="ECO:0000256" key="6">
    <source>
        <dbReference type="ARBA" id="ARBA00023157"/>
    </source>
</evidence>
<proteinExistence type="inferred from homology"/>
<evidence type="ECO:0000259" key="12">
    <source>
        <dbReference type="PROSITE" id="PS51158"/>
    </source>
</evidence>
<keyword evidence="4" id="KW-0808">Transferase</keyword>
<dbReference type="GeneID" id="108707324"/>
<sequence length="1239" mass="137700">MEEFPNTEGPKYDQTLNIDSFIEYLMGIPGDQSSENENWEENNENSLILDAGTDATQHSKQVLDPINTQKTAVIGNKENKESGDKFFTCHTHNMDRVYCTWLGTNYWYMYAKPYWDTQLPSEEELFDDRLNYLECSDVMTDYTNGILEPALLDSDPRSLLESDQCDETKQSLDYLNGCDLAPSGVTALNEVSDNSVDEEGAFTGLSQTPPQPTEEAVLSRDRLEALQSEMVITVRHQQDETSSVKSKERCKLPFSAAAIQNDQAGIEEDNKENSLVGELSTHDKQFLGHTLVEHLSANSIDTSVNIKCMNPRTDEHMETSLIPTSPGTETASEKQYLEEIKFMPLGENGPSKSPEVESNQKFYGISLTDINRALPSQSKEKNEGQDYKKTADAVSKLLEQQVANKCRCNMECPAGRNSKENTALTVTSGNKLCSLLSKKSSQLSPKYKTSTEVSGNDINGLPIIQNDCSFHKPNIMPKDISLTLLKENTHYTQPFENKDILGESVFPGSQFSSADKSLGKMEKGTQLTESVNVKGSLDSKTHENVVDTLAGIKRNTEQGSNPCYKNTDYGGMFSRGVTDQLKMNFLDITKKAKGLPMQELQTDKIPDAKRRPSNQEVLKDSQPVNLKPSKNVSCADNSIPIKGKAPCSSSSTKTKGKPSRESLTEGLQGTEQLLQIYSGNLTSNRELLNGGVICKVKLGKSTASTTLTSKPEEQGSSGGTEHKDSDEDDNADDIPNSQELLFISEDSDVYQTIELDTRKDSSQKPQGLNTLANELQKPSGSQTPVDMLEIKVENNTTKRTLNVQGKESCSHSNIHDEQTLGVKEELPGDKEKLVKKEDKMETSASSGKSKDNKAPKLLHNIQAEKFPDYSGNLKLFCQFRDIHEDSTVTWTKDSKLLARMHRSSSDDSPVSLAIVQMSTKDQGIYLCTLKNAHGKISSEFHLTFDVLEQLSLYPEAEGGEEIEFNQLLFREDFITDMYFGGNLHGRIATEDLHFGEGVHRKAFRSKVMCGLFPVFNPGHLCVLKVHNAIAYGTKNIDELVQRNYKLAVQECYVQNTAREYAKIYAGEAEQLEDFGKVPEIIPIFLIHRPANNIPYATVEEELIGDFVKYSVKDGKEINVLRRDSEAGQKCCTFQHWVYEKTNGNLLVTDMQGVGMKLTDVGIATLSKGYKGFKGNCSVSFIDQFKALHQCNKYCEILGLKSLKANPTKPKKASPAKERTQPSTVGARKSKNGPKPKHKT</sequence>
<dbReference type="GO" id="GO:0005524">
    <property type="term" value="F:ATP binding"/>
    <property type="evidence" value="ECO:0007669"/>
    <property type="project" value="InterPro"/>
</dbReference>
<keyword evidence="3" id="KW-0723">Serine/threonine-protein kinase</keyword>
<evidence type="ECO:0000256" key="5">
    <source>
        <dbReference type="ARBA" id="ARBA00022777"/>
    </source>
</evidence>
<reference evidence="14" key="1">
    <citation type="submission" date="2025-08" db="UniProtKB">
        <authorList>
            <consortium name="RefSeq"/>
        </authorList>
    </citation>
    <scope>IDENTIFICATION</scope>
    <source>
        <strain evidence="14">J_2021</strain>
        <tissue evidence="14">Erythrocytes</tissue>
    </source>
</reference>
<feature type="compositionally biased region" description="Basic and acidic residues" evidence="10">
    <location>
        <begin position="601"/>
        <end position="610"/>
    </location>
</feature>
<feature type="region of interest" description="Disordered" evidence="10">
    <location>
        <begin position="597"/>
        <end position="666"/>
    </location>
</feature>
<dbReference type="EC" id="2.7.11.1" evidence="2"/>
<comment type="catalytic activity">
    <reaction evidence="9">
        <text>L-seryl-[protein] + ATP = O-phospho-L-seryl-[protein] + ADP + H(+)</text>
        <dbReference type="Rhea" id="RHEA:17989"/>
        <dbReference type="Rhea" id="RHEA-COMP:9863"/>
        <dbReference type="Rhea" id="RHEA-COMP:11604"/>
        <dbReference type="ChEBI" id="CHEBI:15378"/>
        <dbReference type="ChEBI" id="CHEBI:29999"/>
        <dbReference type="ChEBI" id="CHEBI:30616"/>
        <dbReference type="ChEBI" id="CHEBI:83421"/>
        <dbReference type="ChEBI" id="CHEBI:456216"/>
        <dbReference type="EC" id="2.7.11.1"/>
    </reaction>
</comment>
<dbReference type="RefSeq" id="XP_018100035.1">
    <property type="nucleotide sequence ID" value="XM_018244546.2"/>
</dbReference>
<dbReference type="InterPro" id="IPR011009">
    <property type="entry name" value="Kinase-like_dom_sf"/>
</dbReference>
<evidence type="ECO:0000256" key="9">
    <source>
        <dbReference type="ARBA" id="ARBA00048679"/>
    </source>
</evidence>
<dbReference type="PROSITE" id="PS51158">
    <property type="entry name" value="ALPHA_KINASE"/>
    <property type="match status" value="1"/>
</dbReference>
<dbReference type="PANTHER" id="PTHR47091">
    <property type="entry name" value="ALPHA-PROTEIN KINASE 2-RELATED"/>
    <property type="match status" value="1"/>
</dbReference>
<dbReference type="GO" id="GO:0004674">
    <property type="term" value="F:protein serine/threonine kinase activity"/>
    <property type="evidence" value="ECO:0007669"/>
    <property type="project" value="UniProtKB-KW"/>
</dbReference>
<keyword evidence="13" id="KW-1185">Reference proteome</keyword>
<dbReference type="Proteomes" id="UP000186698">
    <property type="component" value="Chromosome 1S"/>
</dbReference>
<dbReference type="KEGG" id="xla:108707324"/>
<dbReference type="SUPFAM" id="SSF56112">
    <property type="entry name" value="Protein kinase-like (PK-like)"/>
    <property type="match status" value="1"/>
</dbReference>
<comment type="catalytic activity">
    <reaction evidence="8">
        <text>L-threonyl-[protein] + ATP = O-phospho-L-threonyl-[protein] + ADP + H(+)</text>
        <dbReference type="Rhea" id="RHEA:46608"/>
        <dbReference type="Rhea" id="RHEA-COMP:11060"/>
        <dbReference type="Rhea" id="RHEA-COMP:11605"/>
        <dbReference type="ChEBI" id="CHEBI:15378"/>
        <dbReference type="ChEBI" id="CHEBI:30013"/>
        <dbReference type="ChEBI" id="CHEBI:30616"/>
        <dbReference type="ChEBI" id="CHEBI:61977"/>
        <dbReference type="ChEBI" id="CHEBI:456216"/>
        <dbReference type="EC" id="2.7.11.1"/>
    </reaction>
</comment>
<evidence type="ECO:0000256" key="1">
    <source>
        <dbReference type="ARBA" id="ARBA00008651"/>
    </source>
</evidence>
<dbReference type="InterPro" id="IPR004166">
    <property type="entry name" value="a-kinase_dom"/>
</dbReference>
<dbReference type="AlphaFoldDB" id="A0A8J0U9W7"/>
<dbReference type="SMART" id="SM00811">
    <property type="entry name" value="Alpha_kinase"/>
    <property type="match status" value="1"/>
</dbReference>
<gene>
    <name evidence="14 15" type="primary">alpk2.S</name>
</gene>
<accession>A0A8J0U9W7</accession>
<evidence type="ECO:0000313" key="14">
    <source>
        <dbReference type="RefSeq" id="XP_018100035.1"/>
    </source>
</evidence>
<dbReference type="CTD" id="108707324"/>
<organism evidence="13 14">
    <name type="scientific">Xenopus laevis</name>
    <name type="common">African clawed frog</name>
    <dbReference type="NCBI Taxonomy" id="8355"/>
    <lineage>
        <taxon>Eukaryota</taxon>
        <taxon>Metazoa</taxon>
        <taxon>Chordata</taxon>
        <taxon>Craniata</taxon>
        <taxon>Vertebrata</taxon>
        <taxon>Euteleostomi</taxon>
        <taxon>Amphibia</taxon>
        <taxon>Batrachia</taxon>
        <taxon>Anura</taxon>
        <taxon>Pipoidea</taxon>
        <taxon>Pipidae</taxon>
        <taxon>Xenopodinae</taxon>
        <taxon>Xenopus</taxon>
        <taxon>Xenopus</taxon>
    </lineage>
</organism>
<dbReference type="InterPro" id="IPR013783">
    <property type="entry name" value="Ig-like_fold"/>
</dbReference>
<dbReference type="PROSITE" id="PS50835">
    <property type="entry name" value="IG_LIKE"/>
    <property type="match status" value="1"/>
</dbReference>
<keyword evidence="6" id="KW-1015">Disulfide bond</keyword>
<evidence type="ECO:0000313" key="15">
    <source>
        <dbReference type="Xenbase" id="XB-GENE-17334287"/>
    </source>
</evidence>
<feature type="region of interest" description="Disordered" evidence="10">
    <location>
        <begin position="704"/>
        <end position="734"/>
    </location>
</feature>
<evidence type="ECO:0000313" key="13">
    <source>
        <dbReference type="Proteomes" id="UP000186698"/>
    </source>
</evidence>
<keyword evidence="7" id="KW-0393">Immunoglobulin domain</keyword>
<dbReference type="Pfam" id="PF07679">
    <property type="entry name" value="I-set"/>
    <property type="match status" value="1"/>
</dbReference>
<evidence type="ECO:0000256" key="7">
    <source>
        <dbReference type="ARBA" id="ARBA00023319"/>
    </source>
</evidence>
<dbReference type="AGR" id="Xenbase:XB-GENE-17334287"/>
<dbReference type="InterPro" id="IPR013098">
    <property type="entry name" value="Ig_I-set"/>
</dbReference>
<evidence type="ECO:0000256" key="8">
    <source>
        <dbReference type="ARBA" id="ARBA00047899"/>
    </source>
</evidence>
<comment type="similarity">
    <text evidence="1">Belongs to the protein kinase superfamily. Alpha-type protein kinase family. ALPK subfamily.</text>
</comment>
<dbReference type="CDD" id="cd16974">
    <property type="entry name" value="Alpha_kinase_ALPK2"/>
    <property type="match status" value="1"/>
</dbReference>
<dbReference type="PANTHER" id="PTHR47091:SF2">
    <property type="entry name" value="ALPHA-PROTEIN KINASE 2"/>
    <property type="match status" value="1"/>
</dbReference>
<dbReference type="InterPro" id="IPR007110">
    <property type="entry name" value="Ig-like_dom"/>
</dbReference>
<feature type="region of interest" description="Disordered" evidence="10">
    <location>
        <begin position="1204"/>
        <end position="1239"/>
    </location>
</feature>
<name>A0A8J0U9W7_XENLA</name>
<feature type="domain" description="Alpha-type protein kinase" evidence="12">
    <location>
        <begin position="970"/>
        <end position="1202"/>
    </location>
</feature>
<feature type="region of interest" description="Disordered" evidence="10">
    <location>
        <begin position="825"/>
        <end position="854"/>
    </location>
</feature>
<dbReference type="Gene3D" id="3.20.200.10">
    <property type="entry name" value="MHCK/EF2 kinase"/>
    <property type="match status" value="1"/>
</dbReference>
<feature type="compositionally biased region" description="Polar residues" evidence="10">
    <location>
        <begin position="622"/>
        <end position="636"/>
    </location>
</feature>
<evidence type="ECO:0000259" key="11">
    <source>
        <dbReference type="PROSITE" id="PS50835"/>
    </source>
</evidence>
<dbReference type="OrthoDB" id="301415at2759"/>
<evidence type="ECO:0000256" key="3">
    <source>
        <dbReference type="ARBA" id="ARBA00022527"/>
    </source>
</evidence>
<keyword evidence="5 14" id="KW-0418">Kinase</keyword>
<evidence type="ECO:0000256" key="4">
    <source>
        <dbReference type="ARBA" id="ARBA00022679"/>
    </source>
</evidence>
<feature type="domain" description="Ig-like" evidence="11">
    <location>
        <begin position="855"/>
        <end position="943"/>
    </location>
</feature>
<evidence type="ECO:0000256" key="10">
    <source>
        <dbReference type="SAM" id="MobiDB-lite"/>
    </source>
</evidence>
<feature type="compositionally biased region" description="Basic and acidic residues" evidence="10">
    <location>
        <begin position="825"/>
        <end position="841"/>
    </location>
</feature>
<dbReference type="Pfam" id="PF02816">
    <property type="entry name" value="Alpha_kinase"/>
    <property type="match status" value="1"/>
</dbReference>
<dbReference type="SUPFAM" id="SSF48726">
    <property type="entry name" value="Immunoglobulin"/>
    <property type="match status" value="1"/>
</dbReference>
<protein>
    <recommendedName>
        <fullName evidence="2">non-specific serine/threonine protein kinase</fullName>
        <ecNumber evidence="2">2.7.11.1</ecNumber>
    </recommendedName>
</protein>